<organism evidence="6">
    <name type="scientific">Thelazia callipaeda</name>
    <name type="common">Oriental eyeworm</name>
    <name type="synonym">Parasitic nematode</name>
    <dbReference type="NCBI Taxonomy" id="103827"/>
    <lineage>
        <taxon>Eukaryota</taxon>
        <taxon>Metazoa</taxon>
        <taxon>Ecdysozoa</taxon>
        <taxon>Nematoda</taxon>
        <taxon>Chromadorea</taxon>
        <taxon>Rhabditida</taxon>
        <taxon>Spirurina</taxon>
        <taxon>Spiruromorpha</taxon>
        <taxon>Thelazioidea</taxon>
        <taxon>Thelaziidae</taxon>
        <taxon>Thelazia</taxon>
    </lineage>
</organism>
<dbReference type="STRING" id="103827.A0A158RAW2"/>
<protein>
    <submittedName>
        <fullName evidence="6">PX domain-containing protein</fullName>
    </submittedName>
</protein>
<dbReference type="GO" id="GO:0045022">
    <property type="term" value="P:early endosome to late endosome transport"/>
    <property type="evidence" value="ECO:0007669"/>
    <property type="project" value="TreeGrafter"/>
</dbReference>
<proteinExistence type="predicted"/>
<dbReference type="InterPro" id="IPR001683">
    <property type="entry name" value="PX_dom"/>
</dbReference>
<dbReference type="Gene3D" id="3.30.1520.10">
    <property type="entry name" value="Phox-like domain"/>
    <property type="match status" value="1"/>
</dbReference>
<dbReference type="InterPro" id="IPR011009">
    <property type="entry name" value="Kinase-like_dom_sf"/>
</dbReference>
<evidence type="ECO:0000259" key="3">
    <source>
        <dbReference type="PROSITE" id="PS50195"/>
    </source>
</evidence>
<sequence>MTQRNSDAIIDITHPIKCIIINWERALDHVEYVIEVTNQLRTIKPWRIQRRYGQFLKLNAEIEKFGIDLEFPPKKIIGNTKEPFIKRRMLALQAFLDVICLHPVLYTCPPVVSFLESFTDSDVDLHEWILLSLRDKREWLIEKPRKHCGWRPGKVHYEVKYCHSKFMLSGVRYGPDRFGTVSGLNSVLQFLRSLQCSHLNESVASWATDGGIIYVRSIFKDGTLRDQLCKSDWKDKFLTKYRVDNPICSLGNHDIRFISRQLLETLTFLNAVPVPYLDIHAGNIVVTEFGCELIDLDQVLSGQPSLRRPSLLNSNAIDSLEDMFVFSFGEFLFELFTGFLTFPMHSAIQAIASVPPMFQPLLSSILLPEVRSLPRLQELIDSCLFIDIPVVRIRQRKIRIPSDVKEVLDGLCNNILERYKKDLVQVIL</sequence>
<dbReference type="GO" id="GO:0006622">
    <property type="term" value="P:protein targeting to lysosome"/>
    <property type="evidence" value="ECO:0007669"/>
    <property type="project" value="TreeGrafter"/>
</dbReference>
<reference evidence="6" key="1">
    <citation type="submission" date="2016-04" db="UniProtKB">
        <authorList>
            <consortium name="WormBaseParasite"/>
        </authorList>
    </citation>
    <scope>IDENTIFICATION</scope>
</reference>
<dbReference type="EMBL" id="UYYF01000105">
    <property type="protein sequence ID" value="VDM96235.1"/>
    <property type="molecule type" value="Genomic_DNA"/>
</dbReference>
<keyword evidence="5" id="KW-1185">Reference proteome</keyword>
<reference evidence="4 5" key="2">
    <citation type="submission" date="2018-11" db="EMBL/GenBank/DDBJ databases">
        <authorList>
            <consortium name="Pathogen Informatics"/>
        </authorList>
    </citation>
    <scope>NUCLEOTIDE SEQUENCE [LARGE SCALE GENOMIC DNA]</scope>
</reference>
<dbReference type="PANTHER" id="PTHR22999:SF23">
    <property type="entry name" value="SORTING NEXIN-16"/>
    <property type="match status" value="1"/>
</dbReference>
<keyword evidence="2" id="KW-0963">Cytoplasm</keyword>
<dbReference type="AlphaFoldDB" id="A0A158RAW2"/>
<name>A0A158RAW2_THECL</name>
<comment type="subcellular location">
    <subcellularLocation>
        <location evidence="1">Cytoplasm</location>
    </subcellularLocation>
</comment>
<feature type="domain" description="PX" evidence="3">
    <location>
        <begin position="10"/>
        <end position="122"/>
    </location>
</feature>
<dbReference type="GO" id="GO:0005769">
    <property type="term" value="C:early endosome"/>
    <property type="evidence" value="ECO:0007669"/>
    <property type="project" value="TreeGrafter"/>
</dbReference>
<dbReference type="SUPFAM" id="SSF56112">
    <property type="entry name" value="Protein kinase-like (PK-like)"/>
    <property type="match status" value="1"/>
</dbReference>
<dbReference type="GO" id="GO:0035091">
    <property type="term" value="F:phosphatidylinositol binding"/>
    <property type="evidence" value="ECO:0007669"/>
    <property type="project" value="InterPro"/>
</dbReference>
<evidence type="ECO:0000313" key="6">
    <source>
        <dbReference type="WBParaSite" id="TCLT_0000102001-mRNA-1"/>
    </source>
</evidence>
<evidence type="ECO:0000256" key="1">
    <source>
        <dbReference type="ARBA" id="ARBA00004496"/>
    </source>
</evidence>
<dbReference type="Proteomes" id="UP000276776">
    <property type="component" value="Unassembled WGS sequence"/>
</dbReference>
<dbReference type="PROSITE" id="PS50195">
    <property type="entry name" value="PX"/>
    <property type="match status" value="1"/>
</dbReference>
<evidence type="ECO:0000313" key="5">
    <source>
        <dbReference type="Proteomes" id="UP000276776"/>
    </source>
</evidence>
<gene>
    <name evidence="4" type="ORF">TCLT_LOCUS1021</name>
</gene>
<dbReference type="PANTHER" id="PTHR22999">
    <property type="entry name" value="PX SERINE/THREONINE KINASE PXK"/>
    <property type="match status" value="1"/>
</dbReference>
<dbReference type="InterPro" id="IPR051837">
    <property type="entry name" value="SortingNexin/PXDomain-PKLike"/>
</dbReference>
<dbReference type="WBParaSite" id="TCLT_0000102001-mRNA-1">
    <property type="protein sequence ID" value="TCLT_0000102001-mRNA-1"/>
    <property type="gene ID" value="TCLT_0000102001"/>
</dbReference>
<evidence type="ECO:0000313" key="4">
    <source>
        <dbReference type="EMBL" id="VDM96235.1"/>
    </source>
</evidence>
<accession>A0A158RAW2</accession>
<evidence type="ECO:0000256" key="2">
    <source>
        <dbReference type="ARBA" id="ARBA00022490"/>
    </source>
</evidence>
<dbReference type="OMA" id="FTQYAST"/>
<dbReference type="GO" id="GO:0008333">
    <property type="term" value="P:endosome to lysosome transport"/>
    <property type="evidence" value="ECO:0007669"/>
    <property type="project" value="TreeGrafter"/>
</dbReference>
<dbReference type="Gene3D" id="1.10.510.10">
    <property type="entry name" value="Transferase(Phosphotransferase) domain 1"/>
    <property type="match status" value="1"/>
</dbReference>
<dbReference type="InterPro" id="IPR036871">
    <property type="entry name" value="PX_dom_sf"/>
</dbReference>
<dbReference type="Gene3D" id="3.30.200.20">
    <property type="entry name" value="Phosphorylase Kinase, domain 1"/>
    <property type="match status" value="1"/>
</dbReference>
<dbReference type="SMART" id="SM00312">
    <property type="entry name" value="PX"/>
    <property type="match status" value="1"/>
</dbReference>
<dbReference type="OrthoDB" id="41200at2759"/>
<dbReference type="Pfam" id="PF00787">
    <property type="entry name" value="PX"/>
    <property type="match status" value="1"/>
</dbReference>
<dbReference type="GO" id="GO:0005770">
    <property type="term" value="C:late endosome"/>
    <property type="evidence" value="ECO:0007669"/>
    <property type="project" value="TreeGrafter"/>
</dbReference>
<dbReference type="SUPFAM" id="SSF64268">
    <property type="entry name" value="PX domain"/>
    <property type="match status" value="1"/>
</dbReference>